<gene>
    <name evidence="2" type="ORF">BDZ85DRAFT_277193</name>
</gene>
<accession>A0A6A6GNF9</accession>
<proteinExistence type="predicted"/>
<reference evidence="3" key="1">
    <citation type="journal article" date="2020" name="Stud. Mycol.">
        <title>101 Dothideomycetes genomes: A test case for predicting lifestyles and emergence of pathogens.</title>
        <authorList>
            <person name="Haridas S."/>
            <person name="Albert R."/>
            <person name="Binder M."/>
            <person name="Bloem J."/>
            <person name="LaButti K."/>
            <person name="Salamov A."/>
            <person name="Andreopoulos B."/>
            <person name="Baker S."/>
            <person name="Barry K."/>
            <person name="Bills G."/>
            <person name="Bluhm B."/>
            <person name="Cannon C."/>
            <person name="Castanera R."/>
            <person name="Culley D."/>
            <person name="Daum C."/>
            <person name="Ezra D."/>
            <person name="Gonzalez J."/>
            <person name="Henrissat B."/>
            <person name="Kuo A."/>
            <person name="Liang C."/>
            <person name="Lipzen A."/>
            <person name="Lutzoni F."/>
            <person name="Magnuson J."/>
            <person name="Mondo S."/>
            <person name="Nolan M."/>
            <person name="Ohm R."/>
            <person name="Pangilinan J."/>
            <person name="Park H.-J."/>
            <person name="Ramirez L."/>
            <person name="Alfaro M."/>
            <person name="Sun H."/>
            <person name="Tritt A."/>
            <person name="Yoshinaga Y."/>
            <person name="Zwiers L.-H."/>
            <person name="Turgeon B."/>
            <person name="Goodwin S."/>
            <person name="Spatafora J."/>
            <person name="Crous P."/>
            <person name="Grigoriev I."/>
        </authorList>
    </citation>
    <scope>NUCLEOTIDE SEQUENCE [LARGE SCALE GENOMIC DNA]</scope>
    <source>
        <strain evidence="3">CECT 20119</strain>
    </source>
</reference>
<feature type="coiled-coil region" evidence="1">
    <location>
        <begin position="38"/>
        <end position="65"/>
    </location>
</feature>
<organism evidence="2 3">
    <name type="scientific">Elsinoe ampelina</name>
    <dbReference type="NCBI Taxonomy" id="302913"/>
    <lineage>
        <taxon>Eukaryota</taxon>
        <taxon>Fungi</taxon>
        <taxon>Dikarya</taxon>
        <taxon>Ascomycota</taxon>
        <taxon>Pezizomycotina</taxon>
        <taxon>Dothideomycetes</taxon>
        <taxon>Dothideomycetidae</taxon>
        <taxon>Myriangiales</taxon>
        <taxon>Elsinoaceae</taxon>
        <taxon>Elsinoe</taxon>
    </lineage>
</organism>
<keyword evidence="3" id="KW-1185">Reference proteome</keyword>
<keyword evidence="1" id="KW-0175">Coiled coil</keyword>
<sequence>MAEEAKRTKLAEIEDVDRETAERKAEIMWDIEDKQAIYRQEAVREADLKRDMEEEQERLEAEMKTVP</sequence>
<dbReference type="AlphaFoldDB" id="A0A6A6GNF9"/>
<dbReference type="EMBL" id="ML992501">
    <property type="protein sequence ID" value="KAF2227286.1"/>
    <property type="molecule type" value="Genomic_DNA"/>
</dbReference>
<evidence type="ECO:0000256" key="1">
    <source>
        <dbReference type="SAM" id="Coils"/>
    </source>
</evidence>
<protein>
    <submittedName>
        <fullName evidence="2">Uncharacterized protein</fullName>
    </submittedName>
</protein>
<evidence type="ECO:0000313" key="2">
    <source>
        <dbReference type="EMBL" id="KAF2227286.1"/>
    </source>
</evidence>
<evidence type="ECO:0000313" key="3">
    <source>
        <dbReference type="Proteomes" id="UP000799538"/>
    </source>
</evidence>
<name>A0A6A6GNF9_9PEZI</name>
<dbReference type="Proteomes" id="UP000799538">
    <property type="component" value="Unassembled WGS sequence"/>
</dbReference>